<protein>
    <submittedName>
        <fullName evidence="2">Uncharacterized protein</fullName>
    </submittedName>
</protein>
<gene>
    <name evidence="2" type="ORF">NCTC12000_01333</name>
</gene>
<organism evidence="2 3">
    <name type="scientific">Legionella pneumophila</name>
    <dbReference type="NCBI Taxonomy" id="446"/>
    <lineage>
        <taxon>Bacteria</taxon>
        <taxon>Pseudomonadati</taxon>
        <taxon>Pseudomonadota</taxon>
        <taxon>Gammaproteobacteria</taxon>
        <taxon>Legionellales</taxon>
        <taxon>Legionellaceae</taxon>
        <taxon>Legionella</taxon>
    </lineage>
</organism>
<reference evidence="2 3" key="1">
    <citation type="submission" date="2018-06" db="EMBL/GenBank/DDBJ databases">
        <authorList>
            <consortium name="Pathogen Informatics"/>
            <person name="Doyle S."/>
        </authorList>
    </citation>
    <scope>NUCLEOTIDE SEQUENCE [LARGE SCALE GENOMIC DNA]</scope>
    <source>
        <strain evidence="2 3">NCTC12000</strain>
    </source>
</reference>
<feature type="region of interest" description="Disordered" evidence="1">
    <location>
        <begin position="472"/>
        <end position="495"/>
    </location>
</feature>
<feature type="compositionally biased region" description="Basic and acidic residues" evidence="1">
    <location>
        <begin position="474"/>
        <end position="493"/>
    </location>
</feature>
<dbReference type="RefSeq" id="WP_013101413.1">
    <property type="nucleotide sequence ID" value="NZ_BAZA01000225.1"/>
</dbReference>
<dbReference type="AlphaFoldDB" id="A0A378KC77"/>
<name>A0A378KC77_LEGPN</name>
<evidence type="ECO:0000313" key="2">
    <source>
        <dbReference type="EMBL" id="STX79344.1"/>
    </source>
</evidence>
<evidence type="ECO:0000313" key="3">
    <source>
        <dbReference type="Proteomes" id="UP000254631"/>
    </source>
</evidence>
<dbReference type="EMBL" id="UGOL01000001">
    <property type="protein sequence ID" value="STX79344.1"/>
    <property type="molecule type" value="Genomic_DNA"/>
</dbReference>
<sequence>MLSKHDVKLYKTNFRHFDLSDKFKKESIKKMYKKLSYFIAKQDFKNAVIAFNVLSSLLKLGLLEEQNPSATLTHLVPAEFIANPNTSYFFAFLYEMLNHQRKALVLDKNSISAENVKKLVLITCFLENIEFGLSIHSPLIPNRKWTLSTNLKQALAVTDNFFLNLREMTKNPTFTCERFLPQWDSFYVESFGDLFDDIQDKRYLQYVLNNIEYFLSICKAESKPVYFYLGCGKKEEIISELRKYLPENSLTEQQVNLEFDRLDKNPGRTFNQECAQIQAKTLLMGGTYAFGCVITSSSRLGKNIFMKNKELACFPDKVYPNYRRIKHYKPYLHENVVILPEITEGFNINSEIEDVRGMPYFRKYPSFAEVPSVFCEYFLELELCKSQALSKRPLEEQIQFINEGKARTYLPNPFLDYSDIYGRIATFSSNTKARLKKRSYQALAWQEKTGTILSDLHKSSRTHRSMAASFFNAPEKKQESRVNEEPPTKKLKLDSPQALTQQVNNGFRGME</sequence>
<dbReference type="Proteomes" id="UP000254631">
    <property type="component" value="Unassembled WGS sequence"/>
</dbReference>
<accession>A0A378KC77</accession>
<proteinExistence type="predicted"/>
<evidence type="ECO:0000256" key="1">
    <source>
        <dbReference type="SAM" id="MobiDB-lite"/>
    </source>
</evidence>